<dbReference type="STRING" id="1257118.L8HBP6"/>
<feature type="transmembrane region" description="Helical" evidence="3">
    <location>
        <begin position="276"/>
        <end position="299"/>
    </location>
</feature>
<gene>
    <name evidence="5" type="ORF">ACA1_080580</name>
</gene>
<feature type="domain" description="T-SNARE coiled-coil homology" evidence="4">
    <location>
        <begin position="200"/>
        <end position="262"/>
    </location>
</feature>
<feature type="compositionally biased region" description="Polar residues" evidence="2">
    <location>
        <begin position="14"/>
        <end position="24"/>
    </location>
</feature>
<dbReference type="InterPro" id="IPR006012">
    <property type="entry name" value="Syntaxin/epimorphin_CS"/>
</dbReference>
<dbReference type="GO" id="GO:0000149">
    <property type="term" value="F:SNARE binding"/>
    <property type="evidence" value="ECO:0007669"/>
    <property type="project" value="TreeGrafter"/>
</dbReference>
<dbReference type="FunFam" id="1.20.5.110:FF:000059">
    <property type="entry name" value="Related to syntaxin 12"/>
    <property type="match status" value="1"/>
</dbReference>
<dbReference type="PANTHER" id="PTHR19957:SF38">
    <property type="entry name" value="LD27581P"/>
    <property type="match status" value="1"/>
</dbReference>
<evidence type="ECO:0000256" key="2">
    <source>
        <dbReference type="SAM" id="MobiDB-lite"/>
    </source>
</evidence>
<proteinExistence type="inferred from homology"/>
<dbReference type="InterPro" id="IPR006011">
    <property type="entry name" value="Syntaxin_N"/>
</dbReference>
<dbReference type="OMA" id="QPFLMEQ"/>
<dbReference type="InterPro" id="IPR010989">
    <property type="entry name" value="SNARE"/>
</dbReference>
<evidence type="ECO:0000256" key="3">
    <source>
        <dbReference type="SAM" id="Phobius"/>
    </source>
</evidence>
<keyword evidence="6" id="KW-1185">Reference proteome</keyword>
<name>L8HBP6_ACACF</name>
<dbReference type="EMBL" id="KB007874">
    <property type="protein sequence ID" value="ELR22662.1"/>
    <property type="molecule type" value="Genomic_DNA"/>
</dbReference>
<evidence type="ECO:0000256" key="1">
    <source>
        <dbReference type="ARBA" id="ARBA00009063"/>
    </source>
</evidence>
<organism evidence="5 6">
    <name type="scientific">Acanthamoeba castellanii (strain ATCC 30010 / Neff)</name>
    <dbReference type="NCBI Taxonomy" id="1257118"/>
    <lineage>
        <taxon>Eukaryota</taxon>
        <taxon>Amoebozoa</taxon>
        <taxon>Discosea</taxon>
        <taxon>Longamoebia</taxon>
        <taxon>Centramoebida</taxon>
        <taxon>Acanthamoebidae</taxon>
        <taxon>Acanthamoeba</taxon>
    </lineage>
</organism>
<keyword evidence="3" id="KW-1133">Transmembrane helix</keyword>
<dbReference type="GO" id="GO:0005484">
    <property type="term" value="F:SNAP receptor activity"/>
    <property type="evidence" value="ECO:0007669"/>
    <property type="project" value="InterPro"/>
</dbReference>
<dbReference type="GO" id="GO:0006886">
    <property type="term" value="P:intracellular protein transport"/>
    <property type="evidence" value="ECO:0007669"/>
    <property type="project" value="InterPro"/>
</dbReference>
<dbReference type="SUPFAM" id="SSF47661">
    <property type="entry name" value="t-snare proteins"/>
    <property type="match status" value="1"/>
</dbReference>
<dbReference type="Gene3D" id="1.20.58.70">
    <property type="match status" value="1"/>
</dbReference>
<comment type="similarity">
    <text evidence="1">Belongs to the syntaxin family.</text>
</comment>
<dbReference type="Pfam" id="PF05739">
    <property type="entry name" value="SNARE"/>
    <property type="match status" value="1"/>
</dbReference>
<dbReference type="Gene3D" id="1.20.5.110">
    <property type="match status" value="1"/>
</dbReference>
<evidence type="ECO:0000313" key="5">
    <source>
        <dbReference type="EMBL" id="ELR22662.1"/>
    </source>
</evidence>
<accession>L8HBP6</accession>
<evidence type="ECO:0000259" key="4">
    <source>
        <dbReference type="PROSITE" id="PS50192"/>
    </source>
</evidence>
<dbReference type="PROSITE" id="PS00914">
    <property type="entry name" value="SYNTAXIN"/>
    <property type="match status" value="1"/>
</dbReference>
<dbReference type="GO" id="GO:0048278">
    <property type="term" value="P:vesicle docking"/>
    <property type="evidence" value="ECO:0007669"/>
    <property type="project" value="TreeGrafter"/>
</dbReference>
<dbReference type="OrthoDB" id="19176at2759"/>
<dbReference type="CDD" id="cd15840">
    <property type="entry name" value="SNARE_Qa"/>
    <property type="match status" value="1"/>
</dbReference>
<dbReference type="Pfam" id="PF14523">
    <property type="entry name" value="Syntaxin_2"/>
    <property type="match status" value="1"/>
</dbReference>
<dbReference type="GO" id="GO:0012505">
    <property type="term" value="C:endomembrane system"/>
    <property type="evidence" value="ECO:0007669"/>
    <property type="project" value="TreeGrafter"/>
</dbReference>
<evidence type="ECO:0000313" key="6">
    <source>
        <dbReference type="Proteomes" id="UP000011083"/>
    </source>
</evidence>
<dbReference type="RefSeq" id="XP_004351079.1">
    <property type="nucleotide sequence ID" value="XM_004351027.1"/>
</dbReference>
<keyword evidence="3" id="KW-0472">Membrane</keyword>
<keyword evidence="3" id="KW-0812">Transmembrane</keyword>
<dbReference type="GeneID" id="14923605"/>
<dbReference type="PROSITE" id="PS50192">
    <property type="entry name" value="T_SNARE"/>
    <property type="match status" value="1"/>
</dbReference>
<protein>
    <submittedName>
        <fullName evidence="5">Syntaxin7A, putative</fullName>
    </submittedName>
</protein>
<dbReference type="KEGG" id="acan:ACA1_080580"/>
<reference evidence="5 6" key="1">
    <citation type="journal article" date="2013" name="Genome Biol.">
        <title>Genome of Acanthamoeba castellanii highlights extensive lateral gene transfer and early evolution of tyrosine kinase signaling.</title>
        <authorList>
            <person name="Clarke M."/>
            <person name="Lohan A.J."/>
            <person name="Liu B."/>
            <person name="Lagkouvardos I."/>
            <person name="Roy S."/>
            <person name="Zafar N."/>
            <person name="Bertelli C."/>
            <person name="Schilde C."/>
            <person name="Kianianmomeni A."/>
            <person name="Burglin T.R."/>
            <person name="Frech C."/>
            <person name="Turcotte B."/>
            <person name="Kopec K.O."/>
            <person name="Synnott J.M."/>
            <person name="Choo C."/>
            <person name="Paponov I."/>
            <person name="Finkler A."/>
            <person name="Soon Heng Tan C."/>
            <person name="Hutchins A.P."/>
            <person name="Weinmeier T."/>
            <person name="Rattei T."/>
            <person name="Chu J.S."/>
            <person name="Gimenez G."/>
            <person name="Irimia M."/>
            <person name="Rigden D.J."/>
            <person name="Fitzpatrick D.A."/>
            <person name="Lorenzo-Morales J."/>
            <person name="Bateman A."/>
            <person name="Chiu C.H."/>
            <person name="Tang P."/>
            <person name="Hegemann P."/>
            <person name="Fromm H."/>
            <person name="Raoult D."/>
            <person name="Greub G."/>
            <person name="Miranda-Saavedra D."/>
            <person name="Chen N."/>
            <person name="Nash P."/>
            <person name="Ginger M.L."/>
            <person name="Horn M."/>
            <person name="Schaap P."/>
            <person name="Caler L."/>
            <person name="Loftus B."/>
        </authorList>
    </citation>
    <scope>NUCLEOTIDE SEQUENCE [LARGE SCALE GENOMIC DNA]</scope>
    <source>
        <strain evidence="5 6">Neff</strain>
    </source>
</reference>
<dbReference type="SMART" id="SM00397">
    <property type="entry name" value="t_SNARE"/>
    <property type="match status" value="1"/>
</dbReference>
<dbReference type="VEuPathDB" id="AmoebaDB:ACA1_080580"/>
<dbReference type="AlphaFoldDB" id="L8HBP6"/>
<dbReference type="PANTHER" id="PTHR19957">
    <property type="entry name" value="SYNTAXIN"/>
    <property type="match status" value="1"/>
</dbReference>
<dbReference type="Proteomes" id="UP000011083">
    <property type="component" value="Unassembled WGS sequence"/>
</dbReference>
<dbReference type="GO" id="GO:0006906">
    <property type="term" value="P:vesicle fusion"/>
    <property type="evidence" value="ECO:0007669"/>
    <property type="project" value="TreeGrafter"/>
</dbReference>
<dbReference type="InterPro" id="IPR045242">
    <property type="entry name" value="Syntaxin"/>
</dbReference>
<dbReference type="GO" id="GO:0031201">
    <property type="term" value="C:SNARE complex"/>
    <property type="evidence" value="ECO:0007669"/>
    <property type="project" value="TreeGrafter"/>
</dbReference>
<dbReference type="InterPro" id="IPR000727">
    <property type="entry name" value="T_SNARE_dom"/>
</dbReference>
<sequence>MSFQDADGGRYSGRSRSQWGQTYQAGGGAAYRPNTSSYMGAPGQDFERLYQIVANNIKLINQNVNQIATMVKTMGNPSRDSHDMRIKLRDMIEDTKRIAAEANKSFKDLSHSQTMNPAEDKRRTSKLRNDFQACLERFQDVSKVAINKSNETVAPKPTKGGLLSNPAPFMDESEDEQHSLMQSQKRQQLMQLDADRDFQSALIEEREEGIKQIESTIQEVNDIFVDLATLVNEQAGMVDNIESHIDSTVSNTGRGVVELRKAAEYQQAARTKMCCLVVIILAVVAVVVVALVLGISLSLR</sequence>
<feature type="region of interest" description="Disordered" evidence="2">
    <location>
        <begin position="1"/>
        <end position="33"/>
    </location>
</feature>